<dbReference type="SUPFAM" id="SSF53067">
    <property type="entry name" value="Actin-like ATPase domain"/>
    <property type="match status" value="2"/>
</dbReference>
<sequence>MILIADSGSTKTDWCYGTEISNCKIIQTEGINPFHQSAEKIESIICQGLIPQLGFPLERCTAIYFYGAGCLPPKTESIIHVLQNNFPEADIAVDTDLLGAARALCKDNAGIACILGTGSNSCLYDGKQIIQNISPLGYILGDEGSGAYLGKRFISDCLKGQLPEILRNGLLEKLNLTVPEILDKVYRQPEANRFLASLTTYIHEHKDMPQVHTFLLDCFGEFFRRNVMPYHRSLPVSFVGSIAWFFHDELTETANSYNIPLGIFIKNPISELIQYHFRIPK</sequence>
<protein>
    <submittedName>
        <fullName evidence="1">ATPase</fullName>
    </submittedName>
</protein>
<dbReference type="InterPro" id="IPR043129">
    <property type="entry name" value="ATPase_NBD"/>
</dbReference>
<dbReference type="CDD" id="cd24079">
    <property type="entry name" value="ASKHA_NBD_PG1100-like"/>
    <property type="match status" value="1"/>
</dbReference>
<dbReference type="PANTHER" id="PTHR43190">
    <property type="entry name" value="N-ACETYL-D-GLUCOSAMINE KINASE"/>
    <property type="match status" value="1"/>
</dbReference>
<dbReference type="InterPro" id="IPR052519">
    <property type="entry name" value="Euk-type_GlcNAc_Kinase"/>
</dbReference>
<reference evidence="1 2" key="1">
    <citation type="submission" date="2018-08" db="EMBL/GenBank/DDBJ databases">
        <title>A genome reference for cultivated species of the human gut microbiota.</title>
        <authorList>
            <person name="Zou Y."/>
            <person name="Xue W."/>
            <person name="Luo G."/>
        </authorList>
    </citation>
    <scope>NUCLEOTIDE SEQUENCE [LARGE SCALE GENOMIC DNA]</scope>
    <source>
        <strain evidence="1 2">AF24-2</strain>
    </source>
</reference>
<name>A0A412GWH5_9BACT</name>
<keyword evidence="2" id="KW-1185">Reference proteome</keyword>
<dbReference type="Gene3D" id="3.30.420.40">
    <property type="match status" value="2"/>
</dbReference>
<accession>A0A412GWH5</accession>
<evidence type="ECO:0000313" key="1">
    <source>
        <dbReference type="EMBL" id="RGR99206.1"/>
    </source>
</evidence>
<dbReference type="RefSeq" id="WP_118483131.1">
    <property type="nucleotide sequence ID" value="NZ_CAUBDS010000020.1"/>
</dbReference>
<dbReference type="Gene3D" id="1.10.720.160">
    <property type="match status" value="1"/>
</dbReference>
<evidence type="ECO:0000313" key="2">
    <source>
        <dbReference type="Proteomes" id="UP000285864"/>
    </source>
</evidence>
<organism evidence="1 2">
    <name type="scientific">Phocaeicola coprocola</name>
    <dbReference type="NCBI Taxonomy" id="310298"/>
    <lineage>
        <taxon>Bacteria</taxon>
        <taxon>Pseudomonadati</taxon>
        <taxon>Bacteroidota</taxon>
        <taxon>Bacteroidia</taxon>
        <taxon>Bacteroidales</taxon>
        <taxon>Bacteroidaceae</taxon>
        <taxon>Phocaeicola</taxon>
    </lineage>
</organism>
<proteinExistence type="predicted"/>
<dbReference type="EMBL" id="QRUU01000007">
    <property type="protein sequence ID" value="RGR99206.1"/>
    <property type="molecule type" value="Genomic_DNA"/>
</dbReference>
<dbReference type="AlphaFoldDB" id="A0A412GWH5"/>
<dbReference type="Proteomes" id="UP000285864">
    <property type="component" value="Unassembled WGS sequence"/>
</dbReference>
<dbReference type="GeneID" id="79859054"/>
<dbReference type="PANTHER" id="PTHR43190:SF3">
    <property type="entry name" value="N-ACETYL-D-GLUCOSAMINE KINASE"/>
    <property type="match status" value="1"/>
</dbReference>
<comment type="caution">
    <text evidence="1">The sequence shown here is derived from an EMBL/GenBank/DDBJ whole genome shotgun (WGS) entry which is preliminary data.</text>
</comment>
<gene>
    <name evidence="1" type="ORF">DWY20_02615</name>
</gene>